<dbReference type="RefSeq" id="WP_074761259.1">
    <property type="nucleotide sequence ID" value="NZ_CP010817.1"/>
</dbReference>
<dbReference type="PROSITE" id="PS51257">
    <property type="entry name" value="PROKAR_LIPOPROTEIN"/>
    <property type="match status" value="1"/>
</dbReference>
<organism evidence="1 2">
    <name type="scientific">Myroides profundi</name>
    <dbReference type="NCBI Taxonomy" id="480520"/>
    <lineage>
        <taxon>Bacteria</taxon>
        <taxon>Pseudomonadati</taxon>
        <taxon>Bacteroidota</taxon>
        <taxon>Flavobacteriia</taxon>
        <taxon>Flavobacteriales</taxon>
        <taxon>Flavobacteriaceae</taxon>
        <taxon>Myroides</taxon>
    </lineage>
</organism>
<keyword evidence="2" id="KW-1185">Reference proteome</keyword>
<proteinExistence type="predicted"/>
<gene>
    <name evidence="1" type="ORF">SAMN04488089_110121</name>
</gene>
<accession>A0AAJ5BEL4</accession>
<reference evidence="1 2" key="1">
    <citation type="submission" date="2016-10" db="EMBL/GenBank/DDBJ databases">
        <authorList>
            <person name="Varghese N."/>
            <person name="Submissions S."/>
        </authorList>
    </citation>
    <scope>NUCLEOTIDE SEQUENCE [LARGE SCALE GENOMIC DNA]</scope>
    <source>
        <strain evidence="2">DSM 19823 / KCTC 23066 / CCTCC M 208030 / D25</strain>
    </source>
</reference>
<evidence type="ECO:0008006" key="3">
    <source>
        <dbReference type="Google" id="ProtNLM"/>
    </source>
</evidence>
<evidence type="ECO:0000313" key="1">
    <source>
        <dbReference type="EMBL" id="SER18680.1"/>
    </source>
</evidence>
<comment type="caution">
    <text evidence="1">The sequence shown here is derived from an EMBL/GenBank/DDBJ whole genome shotgun (WGS) entry which is preliminary data.</text>
</comment>
<sequence length="101" mass="11713">MMKIILKLFVISLIFSGCTKEQKKLINKEQKSIIMYCAIEDFDFLVLNGESYSSSNLEYRGIYKLKNVFMSSNSQGYALSVYTDTTISFNRYDLVSFKLQD</sequence>
<dbReference type="EMBL" id="FOFY01000010">
    <property type="protein sequence ID" value="SER18680.1"/>
    <property type="molecule type" value="Genomic_DNA"/>
</dbReference>
<evidence type="ECO:0000313" key="2">
    <source>
        <dbReference type="Proteomes" id="UP000183496"/>
    </source>
</evidence>
<dbReference type="Proteomes" id="UP000183496">
    <property type="component" value="Unassembled WGS sequence"/>
</dbReference>
<dbReference type="AlphaFoldDB" id="A0AAJ5BEL4"/>
<protein>
    <recommendedName>
        <fullName evidence="3">Lipoprotein</fullName>
    </recommendedName>
</protein>
<name>A0AAJ5BEL4_MYRPR</name>